<proteinExistence type="predicted"/>
<protein>
    <submittedName>
        <fullName evidence="1">Uncharacterized protein</fullName>
    </submittedName>
</protein>
<name>A0ACC0XK01_9ROSI</name>
<dbReference type="Proteomes" id="UP001163603">
    <property type="component" value="Chromosome 12"/>
</dbReference>
<comment type="caution">
    <text evidence="1">The sequence shown here is derived from an EMBL/GenBank/DDBJ whole genome shotgun (WGS) entry which is preliminary data.</text>
</comment>
<evidence type="ECO:0000313" key="1">
    <source>
        <dbReference type="EMBL" id="KAJ0017909.1"/>
    </source>
</evidence>
<keyword evidence="2" id="KW-1185">Reference proteome</keyword>
<evidence type="ECO:0000313" key="2">
    <source>
        <dbReference type="Proteomes" id="UP001163603"/>
    </source>
</evidence>
<organism evidence="1 2">
    <name type="scientific">Pistacia integerrima</name>
    <dbReference type="NCBI Taxonomy" id="434235"/>
    <lineage>
        <taxon>Eukaryota</taxon>
        <taxon>Viridiplantae</taxon>
        <taxon>Streptophyta</taxon>
        <taxon>Embryophyta</taxon>
        <taxon>Tracheophyta</taxon>
        <taxon>Spermatophyta</taxon>
        <taxon>Magnoliopsida</taxon>
        <taxon>eudicotyledons</taxon>
        <taxon>Gunneridae</taxon>
        <taxon>Pentapetalae</taxon>
        <taxon>rosids</taxon>
        <taxon>malvids</taxon>
        <taxon>Sapindales</taxon>
        <taxon>Anacardiaceae</taxon>
        <taxon>Pistacia</taxon>
    </lineage>
</organism>
<dbReference type="EMBL" id="CM047747">
    <property type="protein sequence ID" value="KAJ0017909.1"/>
    <property type="molecule type" value="Genomic_DNA"/>
</dbReference>
<sequence>MDAKGIGWGLSVGGLKPEIVDSIRMFKHKSLREIINLVRMRDEQLACQKRCRGSQLLLLEGDDGNNDEATDEVEQELT</sequence>
<gene>
    <name evidence="1" type="ORF">Pint_10784</name>
</gene>
<reference evidence="2" key="1">
    <citation type="journal article" date="2023" name="G3 (Bethesda)">
        <title>Genome assembly and association tests identify interacting loci associated with vigor, precocity, and sex in interspecific pistachio rootstocks.</title>
        <authorList>
            <person name="Palmer W."/>
            <person name="Jacygrad E."/>
            <person name="Sagayaradj S."/>
            <person name="Cavanaugh K."/>
            <person name="Han R."/>
            <person name="Bertier L."/>
            <person name="Beede B."/>
            <person name="Kafkas S."/>
            <person name="Golino D."/>
            <person name="Preece J."/>
            <person name="Michelmore R."/>
        </authorList>
    </citation>
    <scope>NUCLEOTIDE SEQUENCE [LARGE SCALE GENOMIC DNA]</scope>
</reference>
<accession>A0ACC0XK01</accession>